<name>A0A549SCX5_METSR</name>
<protein>
    <recommendedName>
        <fullName evidence="2">Phasin domain-containing protein</fullName>
    </recommendedName>
</protein>
<feature type="domain" description="Phasin" evidence="2">
    <location>
        <begin position="128"/>
        <end position="183"/>
    </location>
</feature>
<comment type="caution">
    <text evidence="3">The sequence shown here is derived from an EMBL/GenBank/DDBJ whole genome shotgun (WGS) entry which is preliminary data.</text>
</comment>
<dbReference type="Proteomes" id="UP000316781">
    <property type="component" value="Unassembled WGS sequence"/>
</dbReference>
<dbReference type="InterPro" id="IPR018968">
    <property type="entry name" value="Phasin"/>
</dbReference>
<dbReference type="RefSeq" id="WP_142864630.1">
    <property type="nucleotide sequence ID" value="NZ_VJMF01000116.1"/>
</dbReference>
<dbReference type="AlphaFoldDB" id="A0A549SCX5"/>
<evidence type="ECO:0000313" key="4">
    <source>
        <dbReference type="Proteomes" id="UP000316781"/>
    </source>
</evidence>
<sequence>MATHTRGSSKRPAPPKEPPITLKDALDDDEPEAAPPASSVPAAEIEAVAAALEAVEIETVTAALEPVELGVTTAEPVIETSEPALEIVSEPIAEAPIALVAVIATTIETPAPTPEAIALDPSLWPLKTIDLVNENAAAVFDLALALGQARTVGDALEAQSRFASERYSTFMKRANEFVELSSRWSPFRFAVSAFVA</sequence>
<reference evidence="3 4" key="1">
    <citation type="submission" date="2019-07" db="EMBL/GenBank/DDBJ databases">
        <title>Ln-dependent methylotrophs.</title>
        <authorList>
            <person name="Tani A."/>
        </authorList>
    </citation>
    <scope>NUCLEOTIDE SEQUENCE [LARGE SCALE GENOMIC DNA]</scope>
    <source>
        <strain evidence="3 4">SM89A</strain>
    </source>
</reference>
<evidence type="ECO:0000313" key="3">
    <source>
        <dbReference type="EMBL" id="TRL23879.1"/>
    </source>
</evidence>
<proteinExistence type="predicted"/>
<dbReference type="EMBL" id="VJMF01000116">
    <property type="protein sequence ID" value="TRL23879.1"/>
    <property type="molecule type" value="Genomic_DNA"/>
</dbReference>
<gene>
    <name evidence="3" type="ORF">FM996_20830</name>
</gene>
<accession>A0A549SCX5</accession>
<evidence type="ECO:0000256" key="1">
    <source>
        <dbReference type="SAM" id="MobiDB-lite"/>
    </source>
</evidence>
<dbReference type="Pfam" id="PF09361">
    <property type="entry name" value="Phasin_2"/>
    <property type="match status" value="1"/>
</dbReference>
<organism evidence="3 4">
    <name type="scientific">Methylosinus sporium</name>
    <dbReference type="NCBI Taxonomy" id="428"/>
    <lineage>
        <taxon>Bacteria</taxon>
        <taxon>Pseudomonadati</taxon>
        <taxon>Pseudomonadota</taxon>
        <taxon>Alphaproteobacteria</taxon>
        <taxon>Hyphomicrobiales</taxon>
        <taxon>Methylocystaceae</taxon>
        <taxon>Methylosinus</taxon>
    </lineage>
</organism>
<evidence type="ECO:0000259" key="2">
    <source>
        <dbReference type="Pfam" id="PF09361"/>
    </source>
</evidence>
<feature type="region of interest" description="Disordered" evidence="1">
    <location>
        <begin position="1"/>
        <end position="40"/>
    </location>
</feature>